<organism evidence="3 4">
    <name type="scientific">Echria macrotheca</name>
    <dbReference type="NCBI Taxonomy" id="438768"/>
    <lineage>
        <taxon>Eukaryota</taxon>
        <taxon>Fungi</taxon>
        <taxon>Dikarya</taxon>
        <taxon>Ascomycota</taxon>
        <taxon>Pezizomycotina</taxon>
        <taxon>Sordariomycetes</taxon>
        <taxon>Sordariomycetidae</taxon>
        <taxon>Sordariales</taxon>
        <taxon>Schizotheciaceae</taxon>
        <taxon>Echria</taxon>
    </lineage>
</organism>
<reference evidence="3" key="1">
    <citation type="submission" date="2023-06" db="EMBL/GenBank/DDBJ databases">
        <title>Genome-scale phylogeny and comparative genomics of the fungal order Sordariales.</title>
        <authorList>
            <consortium name="Lawrence Berkeley National Laboratory"/>
            <person name="Hensen N."/>
            <person name="Bonometti L."/>
            <person name="Westerberg I."/>
            <person name="Brannstrom I.O."/>
            <person name="Guillou S."/>
            <person name="Cros-Aarteil S."/>
            <person name="Calhoun S."/>
            <person name="Haridas S."/>
            <person name="Kuo A."/>
            <person name="Mondo S."/>
            <person name="Pangilinan J."/>
            <person name="Riley R."/>
            <person name="Labutti K."/>
            <person name="Andreopoulos B."/>
            <person name="Lipzen A."/>
            <person name="Chen C."/>
            <person name="Yanf M."/>
            <person name="Daum C."/>
            <person name="Ng V."/>
            <person name="Clum A."/>
            <person name="Steindorff A."/>
            <person name="Ohm R."/>
            <person name="Martin F."/>
            <person name="Silar P."/>
            <person name="Natvig D."/>
            <person name="Lalanne C."/>
            <person name="Gautier V."/>
            <person name="Ament-Velasquez S.L."/>
            <person name="Kruys A."/>
            <person name="Hutchinson M.I."/>
            <person name="Powell A.J."/>
            <person name="Barry K."/>
            <person name="Miller A.N."/>
            <person name="Grigoriev I.V."/>
            <person name="Debuchy R."/>
            <person name="Gladieux P."/>
            <person name="Thoren M.H."/>
            <person name="Johannesson H."/>
        </authorList>
    </citation>
    <scope>NUCLEOTIDE SEQUENCE</scope>
    <source>
        <strain evidence="3">PSN4</strain>
    </source>
</reference>
<keyword evidence="4" id="KW-1185">Reference proteome</keyword>
<gene>
    <name evidence="3" type="ORF">QBC47DRAFT_385509</name>
</gene>
<evidence type="ECO:0000256" key="1">
    <source>
        <dbReference type="SAM" id="MobiDB-lite"/>
    </source>
</evidence>
<dbReference type="AlphaFoldDB" id="A0AAJ0BA51"/>
<feature type="region of interest" description="Disordered" evidence="1">
    <location>
        <begin position="16"/>
        <end position="146"/>
    </location>
</feature>
<name>A0AAJ0BA51_9PEZI</name>
<feature type="compositionally biased region" description="Polar residues" evidence="1">
    <location>
        <begin position="375"/>
        <end position="394"/>
    </location>
</feature>
<feature type="compositionally biased region" description="Low complexity" evidence="1">
    <location>
        <begin position="54"/>
        <end position="79"/>
    </location>
</feature>
<keyword evidence="2" id="KW-1133">Transmembrane helix</keyword>
<feature type="region of interest" description="Disordered" evidence="1">
    <location>
        <begin position="341"/>
        <end position="403"/>
    </location>
</feature>
<keyword evidence="2" id="KW-0812">Transmembrane</keyword>
<feature type="compositionally biased region" description="Low complexity" evidence="1">
    <location>
        <begin position="87"/>
        <end position="104"/>
    </location>
</feature>
<protein>
    <submittedName>
        <fullName evidence="3">Uncharacterized protein</fullName>
    </submittedName>
</protein>
<feature type="transmembrane region" description="Helical" evidence="2">
    <location>
        <begin position="150"/>
        <end position="170"/>
    </location>
</feature>
<feature type="compositionally biased region" description="Pro residues" evidence="1">
    <location>
        <begin position="344"/>
        <end position="358"/>
    </location>
</feature>
<feature type="region of interest" description="Disordered" evidence="1">
    <location>
        <begin position="228"/>
        <end position="251"/>
    </location>
</feature>
<dbReference type="EMBL" id="MU839836">
    <property type="protein sequence ID" value="KAK1754060.1"/>
    <property type="molecule type" value="Genomic_DNA"/>
</dbReference>
<feature type="compositionally biased region" description="Gly residues" evidence="1">
    <location>
        <begin position="105"/>
        <end position="136"/>
    </location>
</feature>
<evidence type="ECO:0000313" key="4">
    <source>
        <dbReference type="Proteomes" id="UP001239445"/>
    </source>
</evidence>
<feature type="compositionally biased region" description="Low complexity" evidence="1">
    <location>
        <begin position="137"/>
        <end position="146"/>
    </location>
</feature>
<evidence type="ECO:0000256" key="2">
    <source>
        <dbReference type="SAM" id="Phobius"/>
    </source>
</evidence>
<proteinExistence type="predicted"/>
<feature type="region of interest" description="Disordered" evidence="1">
    <location>
        <begin position="290"/>
        <end position="314"/>
    </location>
</feature>
<evidence type="ECO:0000313" key="3">
    <source>
        <dbReference type="EMBL" id="KAK1754060.1"/>
    </source>
</evidence>
<dbReference type="Proteomes" id="UP001239445">
    <property type="component" value="Unassembled WGS sequence"/>
</dbReference>
<feature type="compositionally biased region" description="Low complexity" evidence="1">
    <location>
        <begin position="290"/>
        <end position="300"/>
    </location>
</feature>
<accession>A0AAJ0BA51</accession>
<keyword evidence="2" id="KW-0472">Membrane</keyword>
<sequence>MDSRGKKMHLHASLFDKRHGGFGGFGGYPGAPDAPIIPDTGSDSGSPAQGDGSGATSTSSSGSDSGPTGSLGSGPTSTTGVGGGAQQTGSGSSSPQITSTPGTGSPNGSGPDGSGSGSGSGSGPGGTGGASGGSSSSGGSDSRSGLSPGATAGLVLGLLALLAILGFLLWKFRKSPFVQRILAPFSKLNFQPILAPFAKLGGMGAAATKANPRDSMGNTLLAAGAIAGAGNRTPSPQPPMAEKSAGGASATANPRILTPSPTDQMFAVTPASALSGGYLSPTAAVATTSAAATRATSSTSLDSKPLPPPPPEELRVSTMTHLSHTTIGSSLSSTVLSPTSMTWPMPPISPPVSAPMSPPTTATSPRSPQHHRQDPSLSSSQWISMEQPGQTVVRINNPRRPAS</sequence>
<comment type="caution">
    <text evidence="3">The sequence shown here is derived from an EMBL/GenBank/DDBJ whole genome shotgun (WGS) entry which is preliminary data.</text>
</comment>